<proteinExistence type="predicted"/>
<organism evidence="3 4">
    <name type="scientific">Rhabdobacter roseus</name>
    <dbReference type="NCBI Taxonomy" id="1655419"/>
    <lineage>
        <taxon>Bacteria</taxon>
        <taxon>Pseudomonadati</taxon>
        <taxon>Bacteroidota</taxon>
        <taxon>Cytophagia</taxon>
        <taxon>Cytophagales</taxon>
        <taxon>Cytophagaceae</taxon>
        <taxon>Rhabdobacter</taxon>
    </lineage>
</organism>
<dbReference type="SUPFAM" id="SSF52172">
    <property type="entry name" value="CheY-like"/>
    <property type="match status" value="1"/>
</dbReference>
<feature type="modified residue" description="4-aspartylphosphate" evidence="1">
    <location>
        <position position="59"/>
    </location>
</feature>
<evidence type="ECO:0000313" key="3">
    <source>
        <dbReference type="EMBL" id="MBB5284035.1"/>
    </source>
</evidence>
<dbReference type="Pfam" id="PF00072">
    <property type="entry name" value="Response_reg"/>
    <property type="match status" value="1"/>
</dbReference>
<dbReference type="InterPro" id="IPR052893">
    <property type="entry name" value="TCS_response_regulator"/>
</dbReference>
<evidence type="ECO:0000256" key="1">
    <source>
        <dbReference type="PROSITE-ProRule" id="PRU00169"/>
    </source>
</evidence>
<dbReference type="InterPro" id="IPR011006">
    <property type="entry name" value="CheY-like_superfamily"/>
</dbReference>
<sequence>MKKYKIILVENDEDERFFMKEGFHEAGLFDILAEAENGDELLAWLTHPERTLPDVILSDLNMPGKNGYDILAFMKANPIYASIPIIITSTSSTPAFREQCLALGATDYMTKPDTFVEYAPFARTLYRRIEEKKGV</sequence>
<dbReference type="Proteomes" id="UP000557307">
    <property type="component" value="Unassembled WGS sequence"/>
</dbReference>
<keyword evidence="4" id="KW-1185">Reference proteome</keyword>
<reference evidence="3 4" key="1">
    <citation type="submission" date="2020-08" db="EMBL/GenBank/DDBJ databases">
        <title>Genomic Encyclopedia of Type Strains, Phase IV (KMG-IV): sequencing the most valuable type-strain genomes for metagenomic binning, comparative biology and taxonomic classification.</title>
        <authorList>
            <person name="Goeker M."/>
        </authorList>
    </citation>
    <scope>NUCLEOTIDE SEQUENCE [LARGE SCALE GENOMIC DNA]</scope>
    <source>
        <strain evidence="3 4">DSM 105074</strain>
    </source>
</reference>
<dbReference type="SMART" id="SM00448">
    <property type="entry name" value="REC"/>
    <property type="match status" value="1"/>
</dbReference>
<accession>A0A840TM78</accession>
<dbReference type="GO" id="GO:0000160">
    <property type="term" value="P:phosphorelay signal transduction system"/>
    <property type="evidence" value="ECO:0007669"/>
    <property type="project" value="InterPro"/>
</dbReference>
<dbReference type="PANTHER" id="PTHR44520">
    <property type="entry name" value="RESPONSE REGULATOR RCP1-RELATED"/>
    <property type="match status" value="1"/>
</dbReference>
<protein>
    <submittedName>
        <fullName evidence="3">CheY-like chemotaxis protein</fullName>
    </submittedName>
</protein>
<keyword evidence="1" id="KW-0597">Phosphoprotein</keyword>
<dbReference type="Gene3D" id="3.40.50.2300">
    <property type="match status" value="1"/>
</dbReference>
<feature type="domain" description="Response regulatory" evidence="2">
    <location>
        <begin position="5"/>
        <end position="126"/>
    </location>
</feature>
<dbReference type="PROSITE" id="PS50110">
    <property type="entry name" value="RESPONSE_REGULATORY"/>
    <property type="match status" value="1"/>
</dbReference>
<dbReference type="InterPro" id="IPR001789">
    <property type="entry name" value="Sig_transdc_resp-reg_receiver"/>
</dbReference>
<dbReference type="EMBL" id="JACHGF010000003">
    <property type="protein sequence ID" value="MBB5284035.1"/>
    <property type="molecule type" value="Genomic_DNA"/>
</dbReference>
<name>A0A840TM78_9BACT</name>
<dbReference type="RefSeq" id="WP_184174008.1">
    <property type="nucleotide sequence ID" value="NZ_JACHGF010000003.1"/>
</dbReference>
<gene>
    <name evidence="3" type="ORF">HNQ92_002178</name>
</gene>
<evidence type="ECO:0000259" key="2">
    <source>
        <dbReference type="PROSITE" id="PS50110"/>
    </source>
</evidence>
<dbReference type="PANTHER" id="PTHR44520:SF2">
    <property type="entry name" value="RESPONSE REGULATOR RCP1"/>
    <property type="match status" value="1"/>
</dbReference>
<evidence type="ECO:0000313" key="4">
    <source>
        <dbReference type="Proteomes" id="UP000557307"/>
    </source>
</evidence>
<comment type="caution">
    <text evidence="3">The sequence shown here is derived from an EMBL/GenBank/DDBJ whole genome shotgun (WGS) entry which is preliminary data.</text>
</comment>
<dbReference type="AlphaFoldDB" id="A0A840TM78"/>